<gene>
    <name evidence="10" type="primary">ung</name>
    <name evidence="10" type="ORF">MAU_1350</name>
</gene>
<evidence type="ECO:0000256" key="8">
    <source>
        <dbReference type="PROSITE-ProRule" id="PRU10072"/>
    </source>
</evidence>
<proteinExistence type="inferred from homology"/>
<dbReference type="Proteomes" id="UP000013131">
    <property type="component" value="Unassembled WGS sequence"/>
</dbReference>
<feature type="active site" description="Proton acceptor" evidence="8">
    <location>
        <position position="57"/>
    </location>
</feature>
<comment type="function">
    <text evidence="2">Excises uracil residues from the DNA which can arise as a result of misincorporation of dUMP residues by DNA polymerase or due to deamination of cytosine.</text>
</comment>
<dbReference type="PANTHER" id="PTHR11264">
    <property type="entry name" value="URACIL-DNA GLYCOSYLASE"/>
    <property type="match status" value="1"/>
</dbReference>
<dbReference type="InterPro" id="IPR005122">
    <property type="entry name" value="Uracil-DNA_glycosylase-like"/>
</dbReference>
<evidence type="ECO:0000313" key="11">
    <source>
        <dbReference type="Proteomes" id="UP000013131"/>
    </source>
</evidence>
<reference evidence="10 11" key="1">
    <citation type="journal article" date="2013" name="Genome Announc.">
        <title>Draft Genome Sequences of Mycoplasma auris and Mycoplasma yeatsii, Two Species of the Ear Canal of Caprinae.</title>
        <authorList>
            <person name="Dordet-Frisoni E."/>
            <person name="Baranowski E."/>
            <person name="Barre A."/>
            <person name="Blanchard A."/>
            <person name="Breton M."/>
            <person name="Couture C."/>
            <person name="Dupuy V."/>
            <person name="Gaurivaud P."/>
            <person name="Jacob D."/>
            <person name="Lemaitre C."/>
            <person name="Manso-Silvan L."/>
            <person name="Nikolski M."/>
            <person name="Nouvel L.X."/>
            <person name="Poumarat F."/>
            <person name="Sirand-Pugnet P."/>
            <person name="Thebault P."/>
            <person name="Theil S."/>
            <person name="Thiaucourt F."/>
            <person name="Citti C."/>
            <person name="Tardy F."/>
        </authorList>
    </citation>
    <scope>NUCLEOTIDE SEQUENCE [LARGE SCALE GENOMIC DNA]</scope>
    <source>
        <strain evidence="10 11">15026</strain>
    </source>
</reference>
<name>N9VC13_9BACT</name>
<dbReference type="NCBIfam" id="NF003592">
    <property type="entry name" value="PRK05254.1-5"/>
    <property type="match status" value="1"/>
</dbReference>
<dbReference type="SUPFAM" id="SSF52141">
    <property type="entry name" value="Uracil-DNA glycosylase-like"/>
    <property type="match status" value="1"/>
</dbReference>
<evidence type="ECO:0000256" key="1">
    <source>
        <dbReference type="ARBA" id="ARBA00001400"/>
    </source>
</evidence>
<evidence type="ECO:0000259" key="9">
    <source>
        <dbReference type="SMART" id="SM00986"/>
    </source>
</evidence>
<dbReference type="SMART" id="SM00986">
    <property type="entry name" value="UDG"/>
    <property type="match status" value="1"/>
</dbReference>
<dbReference type="RefSeq" id="WP_004423544.1">
    <property type="nucleotide sequence ID" value="NZ_AORI01000004.1"/>
</dbReference>
<feature type="domain" description="Uracil-DNA glycosylase-like" evidence="9">
    <location>
        <begin position="42"/>
        <end position="201"/>
    </location>
</feature>
<evidence type="ECO:0000256" key="6">
    <source>
        <dbReference type="ARBA" id="ARBA00022801"/>
    </source>
</evidence>
<dbReference type="GO" id="GO:0097510">
    <property type="term" value="P:base-excision repair, AP site formation via deaminated base removal"/>
    <property type="evidence" value="ECO:0007669"/>
    <property type="project" value="TreeGrafter"/>
</dbReference>
<dbReference type="GO" id="GO:0004844">
    <property type="term" value="F:uracil DNA N-glycosylase activity"/>
    <property type="evidence" value="ECO:0007669"/>
    <property type="project" value="UniProtKB-EC"/>
</dbReference>
<dbReference type="STRING" id="1188233.MAU_1350"/>
<dbReference type="EC" id="3.2.2.27" evidence="4"/>
<dbReference type="OrthoDB" id="9804372at2"/>
<keyword evidence="6" id="KW-0378">Hydrolase</keyword>
<comment type="caution">
    <text evidence="10">The sequence shown here is derived from an EMBL/GenBank/DDBJ whole genome shotgun (WGS) entry which is preliminary data.</text>
</comment>
<sequence>MKFNFKEFLKVQTNLPYWKNIENLLNQKDLVPSRNLVFECFNNLDFNNLKLVIIGQDPYPSLKNADGLCFSSNNKKTPKSLANIFAEIKNCYPNSIFSSNSLQDWKKQGILLLNYILTTKEGFSLAHKNIGWEIFNTNLLKTLLESNNEILFLAMGKQAQNFIKDLNIKNDLVFCTAHPSPLSSKKGFFHSFVFKKINDKLISLSKEPIDWNTY</sequence>
<dbReference type="PROSITE" id="PS00130">
    <property type="entry name" value="U_DNA_GLYCOSYLASE"/>
    <property type="match status" value="1"/>
</dbReference>
<organism evidence="10 11">
    <name type="scientific">Metamycoplasma auris 15026</name>
    <dbReference type="NCBI Taxonomy" id="1188233"/>
    <lineage>
        <taxon>Bacteria</taxon>
        <taxon>Bacillati</taxon>
        <taxon>Mycoplasmatota</taxon>
        <taxon>Mycoplasmoidales</taxon>
        <taxon>Metamycoplasmataceae</taxon>
        <taxon>Metamycoplasma</taxon>
    </lineage>
</organism>
<evidence type="ECO:0000256" key="3">
    <source>
        <dbReference type="ARBA" id="ARBA00008184"/>
    </source>
</evidence>
<evidence type="ECO:0000313" key="10">
    <source>
        <dbReference type="EMBL" id="ENY69193.1"/>
    </source>
</evidence>
<dbReference type="InterPro" id="IPR002043">
    <property type="entry name" value="UDG_fam1"/>
</dbReference>
<dbReference type="EMBL" id="AORI01000004">
    <property type="protein sequence ID" value="ENY69193.1"/>
    <property type="molecule type" value="Genomic_DNA"/>
</dbReference>
<evidence type="ECO:0000256" key="2">
    <source>
        <dbReference type="ARBA" id="ARBA00002631"/>
    </source>
</evidence>
<dbReference type="AlphaFoldDB" id="N9VC13"/>
<accession>N9VC13</accession>
<evidence type="ECO:0000256" key="4">
    <source>
        <dbReference type="ARBA" id="ARBA00012030"/>
    </source>
</evidence>
<keyword evidence="7" id="KW-0234">DNA repair</keyword>
<protein>
    <recommendedName>
        <fullName evidence="4">uracil-DNA glycosylase</fullName>
        <ecNumber evidence="4">3.2.2.27</ecNumber>
    </recommendedName>
</protein>
<dbReference type="Gene3D" id="3.40.470.10">
    <property type="entry name" value="Uracil-DNA glycosylase-like domain"/>
    <property type="match status" value="1"/>
</dbReference>
<dbReference type="PATRIC" id="fig|1188233.3.peg.137"/>
<dbReference type="SMART" id="SM00987">
    <property type="entry name" value="UreE_C"/>
    <property type="match status" value="1"/>
</dbReference>
<evidence type="ECO:0000256" key="5">
    <source>
        <dbReference type="ARBA" id="ARBA00022763"/>
    </source>
</evidence>
<dbReference type="InterPro" id="IPR018085">
    <property type="entry name" value="Ura-DNA_Glyclase_AS"/>
</dbReference>
<dbReference type="InterPro" id="IPR036895">
    <property type="entry name" value="Uracil-DNA_glycosylase-like_sf"/>
</dbReference>
<comment type="catalytic activity">
    <reaction evidence="1">
        <text>Hydrolyzes single-stranded DNA or mismatched double-stranded DNA and polynucleotides, releasing free uracil.</text>
        <dbReference type="EC" id="3.2.2.27"/>
    </reaction>
</comment>
<dbReference type="Pfam" id="PF03167">
    <property type="entry name" value="UDG"/>
    <property type="match status" value="1"/>
</dbReference>
<keyword evidence="5" id="KW-0227">DNA damage</keyword>
<dbReference type="PANTHER" id="PTHR11264:SF0">
    <property type="entry name" value="URACIL-DNA GLYCOSYLASE"/>
    <property type="match status" value="1"/>
</dbReference>
<dbReference type="CDD" id="cd10027">
    <property type="entry name" value="UDG-F1-like"/>
    <property type="match status" value="1"/>
</dbReference>
<dbReference type="eggNOG" id="COG0692">
    <property type="taxonomic scope" value="Bacteria"/>
</dbReference>
<keyword evidence="11" id="KW-1185">Reference proteome</keyword>
<comment type="similarity">
    <text evidence="3">Belongs to the uracil-DNA glycosylase (UDG) superfamily. UNG family.</text>
</comment>
<evidence type="ECO:0000256" key="7">
    <source>
        <dbReference type="ARBA" id="ARBA00023204"/>
    </source>
</evidence>